<dbReference type="PROSITE" id="PS50943">
    <property type="entry name" value="HTH_CROC1"/>
    <property type="match status" value="1"/>
</dbReference>
<comment type="caution">
    <text evidence="3">The sequence shown here is derived from an EMBL/GenBank/DDBJ whole genome shotgun (WGS) entry which is preliminary data.</text>
</comment>
<evidence type="ECO:0000313" key="3">
    <source>
        <dbReference type="EMBL" id="MET3869973.1"/>
    </source>
</evidence>
<dbReference type="Proteomes" id="UP001549119">
    <property type="component" value="Unassembled WGS sequence"/>
</dbReference>
<dbReference type="InterPro" id="IPR010982">
    <property type="entry name" value="Lambda_DNA-bd_dom_sf"/>
</dbReference>
<dbReference type="CDD" id="cd00093">
    <property type="entry name" value="HTH_XRE"/>
    <property type="match status" value="1"/>
</dbReference>
<dbReference type="InterPro" id="IPR052345">
    <property type="entry name" value="Rad_response_metalloprotease"/>
</dbReference>
<sequence>MTNPLIGLRLRAMREERKVNQSRVAELLGLADHQSVSNIENGERRAKAEELGILIDHFGLDPDYFTDPFRLVGEGEFSWRQTACSQEALKAYQASAGRWLAAYRSLCDADDRLGPAERRSLRLWENSTYEQAQAEGERIVRDYKMGDIPALALPRVMENDFGILVLMVDMDERISGAACRLPELDAVLVNRRENKGRRNFDLAHEFFHILTWDTMPPKPVETVVEKGGNRVEQLANAFARALLMPHRLLKRFGQWRGLGDAERAARMREAADYFHVSVPALFWRLVSLGLLSAEAKRGEVAPATTKAADPLPPLFSRTFANTIANAIEGGRLSVGKTVKILGQSREQLREIFASHGVPVPVTV</sequence>
<organism evidence="3 4">
    <name type="scientific">Methylobacterium radiotolerans</name>
    <dbReference type="NCBI Taxonomy" id="31998"/>
    <lineage>
        <taxon>Bacteria</taxon>
        <taxon>Pseudomonadati</taxon>
        <taxon>Pseudomonadota</taxon>
        <taxon>Alphaproteobacteria</taxon>
        <taxon>Hyphomicrobiales</taxon>
        <taxon>Methylobacteriaceae</taxon>
        <taxon>Methylobacterium</taxon>
    </lineage>
</organism>
<gene>
    <name evidence="3" type="ORF">ABIC20_007358</name>
</gene>
<evidence type="ECO:0000259" key="2">
    <source>
        <dbReference type="PROSITE" id="PS50943"/>
    </source>
</evidence>
<name>A0ABV2NUA6_9HYPH</name>
<dbReference type="InterPro" id="IPR001387">
    <property type="entry name" value="Cro/C1-type_HTH"/>
</dbReference>
<dbReference type="Pfam" id="PF13560">
    <property type="entry name" value="HTH_31"/>
    <property type="match status" value="1"/>
</dbReference>
<evidence type="ECO:0000256" key="1">
    <source>
        <dbReference type="ARBA" id="ARBA00007227"/>
    </source>
</evidence>
<dbReference type="Gene3D" id="1.10.10.2910">
    <property type="match status" value="1"/>
</dbReference>
<reference evidence="3 4" key="1">
    <citation type="submission" date="2024-06" db="EMBL/GenBank/DDBJ databases">
        <title>Genomics of switchgrass bacterial isolates.</title>
        <authorList>
            <person name="Shade A."/>
        </authorList>
    </citation>
    <scope>NUCLEOTIDE SEQUENCE [LARGE SCALE GENOMIC DNA]</scope>
    <source>
        <strain evidence="3 4">PvP084</strain>
    </source>
</reference>
<dbReference type="PANTHER" id="PTHR43236">
    <property type="entry name" value="ANTITOXIN HIGA1"/>
    <property type="match status" value="1"/>
</dbReference>
<proteinExistence type="inferred from homology"/>
<keyword evidence="4" id="KW-1185">Reference proteome</keyword>
<dbReference type="RefSeq" id="WP_209651091.1">
    <property type="nucleotide sequence ID" value="NZ_JBEPNV010000005.1"/>
</dbReference>
<dbReference type="SUPFAM" id="SSF47413">
    <property type="entry name" value="lambda repressor-like DNA-binding domains"/>
    <property type="match status" value="1"/>
</dbReference>
<evidence type="ECO:0000313" key="4">
    <source>
        <dbReference type="Proteomes" id="UP001549119"/>
    </source>
</evidence>
<accession>A0ABV2NUA6</accession>
<feature type="domain" description="HTH cro/C1-type" evidence="2">
    <location>
        <begin position="10"/>
        <end position="65"/>
    </location>
</feature>
<dbReference type="EMBL" id="JBEPNW010000008">
    <property type="protein sequence ID" value="MET3869973.1"/>
    <property type="molecule type" value="Genomic_DNA"/>
</dbReference>
<comment type="similarity">
    <text evidence="1">Belongs to the short-chain fatty acyl-CoA assimilation regulator (ScfR) family.</text>
</comment>
<dbReference type="SMART" id="SM00530">
    <property type="entry name" value="HTH_XRE"/>
    <property type="match status" value="1"/>
</dbReference>
<dbReference type="Pfam" id="PF06114">
    <property type="entry name" value="Peptidase_M78"/>
    <property type="match status" value="1"/>
</dbReference>
<protein>
    <submittedName>
        <fullName evidence="3">Zn-dependent peptidase ImmA (M78 family)/DNA-binding XRE family transcriptional regulator</fullName>
    </submittedName>
</protein>
<dbReference type="PANTHER" id="PTHR43236:SF1">
    <property type="entry name" value="BLL7220 PROTEIN"/>
    <property type="match status" value="1"/>
</dbReference>
<dbReference type="InterPro" id="IPR010359">
    <property type="entry name" value="IrrE_HExxH"/>
</dbReference>
<dbReference type="Gene3D" id="1.10.260.40">
    <property type="entry name" value="lambda repressor-like DNA-binding domains"/>
    <property type="match status" value="1"/>
</dbReference>